<evidence type="ECO:0000256" key="3">
    <source>
        <dbReference type="ARBA" id="ARBA00022679"/>
    </source>
</evidence>
<dbReference type="RefSeq" id="WP_102723346.1">
    <property type="nucleotide sequence ID" value="NZ_JBHRZL010000016.1"/>
</dbReference>
<comment type="caution">
    <text evidence="5">The sequence shown here is derived from an EMBL/GenBank/DDBJ whole genome shotgun (WGS) entry which is preliminary data.</text>
</comment>
<dbReference type="GO" id="GO:0008757">
    <property type="term" value="F:S-adenosylmethionine-dependent methyltransferase activity"/>
    <property type="evidence" value="ECO:0007669"/>
    <property type="project" value="InterPro"/>
</dbReference>
<dbReference type="AlphaFoldDB" id="A0A2N6T7A0"/>
<keyword evidence="3 5" id="KW-0808">Transferase</keyword>
<dbReference type="InterPro" id="IPR013216">
    <property type="entry name" value="Methyltransf_11"/>
</dbReference>
<dbReference type="CDD" id="cd02440">
    <property type="entry name" value="AdoMet_MTases"/>
    <property type="match status" value="1"/>
</dbReference>
<accession>A0A2N6T7A0</accession>
<dbReference type="Gene3D" id="3.40.50.150">
    <property type="entry name" value="Vaccinia Virus protein VP39"/>
    <property type="match status" value="1"/>
</dbReference>
<dbReference type="PANTHER" id="PTHR44942">
    <property type="entry name" value="METHYLTRANSF_11 DOMAIN-CONTAINING PROTEIN"/>
    <property type="match status" value="1"/>
</dbReference>
<reference evidence="5 6" key="1">
    <citation type="submission" date="2017-09" db="EMBL/GenBank/DDBJ databases">
        <title>Bacterial strain isolated from the female urinary microbiota.</title>
        <authorList>
            <person name="Thomas-White K."/>
            <person name="Kumar N."/>
            <person name="Forster S."/>
            <person name="Putonti C."/>
            <person name="Lawley T."/>
            <person name="Wolfe A.J."/>
        </authorList>
    </citation>
    <scope>NUCLEOTIDE SEQUENCE [LARGE SCALE GENOMIC DNA]</scope>
    <source>
        <strain evidence="5 6">UMB0792</strain>
    </source>
</reference>
<dbReference type="SUPFAM" id="SSF53335">
    <property type="entry name" value="S-adenosyl-L-methionine-dependent methyltransferases"/>
    <property type="match status" value="1"/>
</dbReference>
<evidence type="ECO:0000313" key="5">
    <source>
        <dbReference type="EMBL" id="PMC65193.1"/>
    </source>
</evidence>
<organism evidence="5 6">
    <name type="scientific">Corynebacterium tuscaniense</name>
    <dbReference type="NCBI Taxonomy" id="302449"/>
    <lineage>
        <taxon>Bacteria</taxon>
        <taxon>Bacillati</taxon>
        <taxon>Actinomycetota</taxon>
        <taxon>Actinomycetes</taxon>
        <taxon>Mycobacteriales</taxon>
        <taxon>Corynebacteriaceae</taxon>
        <taxon>Corynebacterium</taxon>
    </lineage>
</organism>
<name>A0A2N6T7A0_9CORY</name>
<dbReference type="EMBL" id="PNHG01000002">
    <property type="protein sequence ID" value="PMC65193.1"/>
    <property type="molecule type" value="Genomic_DNA"/>
</dbReference>
<dbReference type="Pfam" id="PF08241">
    <property type="entry name" value="Methyltransf_11"/>
    <property type="match status" value="1"/>
</dbReference>
<sequence length="263" mass="29734">MSFRPESRRFIPSKKNAPGFSDAALRARTADAFQSGASLYDDVRPSYPSAVTNLIDSAHTVIDVGAGTGKLSADLLSAERTVFAVDPSADMLAVLKQRHPEVFTWRATAEATAVKDHSVDAYVSAQTWHWVDTRAASAEADRVVVPGGKLMLCWNTLDVSHPWVLRYSRISHSGDVHREGFYPEVHPPWILAEELRLRWYQEATITDLIALAKTRSYWLRASETTRSKVESNLQWYLYERLGFEDDDVIPLPYRTDAFVYERV</sequence>
<proteinExistence type="inferred from homology"/>
<feature type="domain" description="Methyltransferase type 11" evidence="4">
    <location>
        <begin position="62"/>
        <end position="151"/>
    </location>
</feature>
<keyword evidence="6" id="KW-1185">Reference proteome</keyword>
<evidence type="ECO:0000259" key="4">
    <source>
        <dbReference type="Pfam" id="PF08241"/>
    </source>
</evidence>
<evidence type="ECO:0000256" key="1">
    <source>
        <dbReference type="ARBA" id="ARBA00008361"/>
    </source>
</evidence>
<dbReference type="PANTHER" id="PTHR44942:SF4">
    <property type="entry name" value="METHYLTRANSFERASE TYPE 11 DOMAIN-CONTAINING PROTEIN"/>
    <property type="match status" value="1"/>
</dbReference>
<protein>
    <submittedName>
        <fullName evidence="5">SAM-dependent methyltransferase</fullName>
    </submittedName>
</protein>
<dbReference type="InterPro" id="IPR051052">
    <property type="entry name" value="Diverse_substrate_MTase"/>
</dbReference>
<keyword evidence="2 5" id="KW-0489">Methyltransferase</keyword>
<comment type="similarity">
    <text evidence="1">Belongs to the methyltransferase superfamily.</text>
</comment>
<evidence type="ECO:0000313" key="6">
    <source>
        <dbReference type="Proteomes" id="UP000235836"/>
    </source>
</evidence>
<evidence type="ECO:0000256" key="2">
    <source>
        <dbReference type="ARBA" id="ARBA00022603"/>
    </source>
</evidence>
<dbReference type="GO" id="GO:0032259">
    <property type="term" value="P:methylation"/>
    <property type="evidence" value="ECO:0007669"/>
    <property type="project" value="UniProtKB-KW"/>
</dbReference>
<dbReference type="Proteomes" id="UP000235836">
    <property type="component" value="Unassembled WGS sequence"/>
</dbReference>
<gene>
    <name evidence="5" type="ORF">CJ203_01895</name>
</gene>
<dbReference type="InterPro" id="IPR029063">
    <property type="entry name" value="SAM-dependent_MTases_sf"/>
</dbReference>